<dbReference type="InterPro" id="IPR035093">
    <property type="entry name" value="RelE/ParE_toxin_dom_sf"/>
</dbReference>
<dbReference type="RefSeq" id="WP_035086790.1">
    <property type="nucleotide sequence ID" value="NZ_JQGC01000028.1"/>
</dbReference>
<dbReference type="Gene3D" id="3.30.2310.20">
    <property type="entry name" value="RelE-like"/>
    <property type="match status" value="1"/>
</dbReference>
<comment type="caution">
    <text evidence="3">The sequence shown here is derived from an EMBL/GenBank/DDBJ whole genome shotgun (WGS) entry which is preliminary data.</text>
</comment>
<evidence type="ECO:0008006" key="5">
    <source>
        <dbReference type="Google" id="ProtNLM"/>
    </source>
</evidence>
<evidence type="ECO:0000256" key="2">
    <source>
        <dbReference type="ARBA" id="ARBA00022649"/>
    </source>
</evidence>
<gene>
    <name evidence="3" type="ORF">JP75_22160</name>
</gene>
<keyword evidence="2" id="KW-1277">Toxin-antitoxin system</keyword>
<accession>A0A087LXC5</accession>
<dbReference type="PANTHER" id="PTHR33755">
    <property type="entry name" value="TOXIN PARE1-RELATED"/>
    <property type="match status" value="1"/>
</dbReference>
<dbReference type="PANTHER" id="PTHR33755:SF6">
    <property type="entry name" value="PLASMID STABILIZATION SYSTEM PROTEIN"/>
    <property type="match status" value="1"/>
</dbReference>
<protein>
    <recommendedName>
        <fullName evidence="5">Plasmid stabilization protein</fullName>
    </recommendedName>
</protein>
<organism evidence="3 4">
    <name type="scientific">Devosia riboflavina</name>
    <dbReference type="NCBI Taxonomy" id="46914"/>
    <lineage>
        <taxon>Bacteria</taxon>
        <taxon>Pseudomonadati</taxon>
        <taxon>Pseudomonadota</taxon>
        <taxon>Alphaproteobacteria</taxon>
        <taxon>Hyphomicrobiales</taxon>
        <taxon>Devosiaceae</taxon>
        <taxon>Devosia</taxon>
    </lineage>
</organism>
<proteinExistence type="inferred from homology"/>
<dbReference type="Pfam" id="PF05016">
    <property type="entry name" value="ParE_toxin"/>
    <property type="match status" value="1"/>
</dbReference>
<evidence type="ECO:0000313" key="4">
    <source>
        <dbReference type="Proteomes" id="UP000028981"/>
    </source>
</evidence>
<name>A0A087LXC5_9HYPH</name>
<dbReference type="EMBL" id="JQGC01000028">
    <property type="protein sequence ID" value="KFL29278.1"/>
    <property type="molecule type" value="Genomic_DNA"/>
</dbReference>
<evidence type="ECO:0000256" key="1">
    <source>
        <dbReference type="ARBA" id="ARBA00006226"/>
    </source>
</evidence>
<dbReference type="InterPro" id="IPR007712">
    <property type="entry name" value="RelE/ParE_toxin"/>
</dbReference>
<reference evidence="3 4" key="1">
    <citation type="submission" date="2014-08" db="EMBL/GenBank/DDBJ databases">
        <authorList>
            <person name="Hassan Y.I."/>
            <person name="Lepp D."/>
            <person name="Zhou T."/>
        </authorList>
    </citation>
    <scope>NUCLEOTIDE SEQUENCE [LARGE SCALE GENOMIC DNA]</scope>
    <source>
        <strain evidence="3 4">IFO13584</strain>
    </source>
</reference>
<dbReference type="STRING" id="46914.JP75_22160"/>
<dbReference type="OrthoDB" id="8369899at2"/>
<sequence length="97" mass="11009">MRVRLSDLAEQDLLDIATFIAADSVLQAEIYTDRLLQACAGLAESAERYALIPRYEGRGYRRRPFENYAIIYVVNPDEVVVVRITSSARDLDTLLDD</sequence>
<comment type="similarity">
    <text evidence="1">Belongs to the RelE toxin family.</text>
</comment>
<keyword evidence="4" id="KW-1185">Reference proteome</keyword>
<dbReference type="InterPro" id="IPR051803">
    <property type="entry name" value="TA_system_RelE-like_toxin"/>
</dbReference>
<evidence type="ECO:0000313" key="3">
    <source>
        <dbReference type="EMBL" id="KFL29278.1"/>
    </source>
</evidence>
<dbReference type="AlphaFoldDB" id="A0A087LXC5"/>
<dbReference type="Proteomes" id="UP000028981">
    <property type="component" value="Unassembled WGS sequence"/>
</dbReference>